<accession>W2C5A9</accession>
<dbReference type="Proteomes" id="UP000018837">
    <property type="component" value="Unassembled WGS sequence"/>
</dbReference>
<evidence type="ECO:0000313" key="1">
    <source>
        <dbReference type="EMBL" id="ETK02248.1"/>
    </source>
</evidence>
<gene>
    <name evidence="1" type="ORF">N425_05470</name>
</gene>
<name>W2C5A9_9BACT</name>
<evidence type="ECO:0000313" key="2">
    <source>
        <dbReference type="Proteomes" id="UP000018837"/>
    </source>
</evidence>
<reference evidence="1 2" key="1">
    <citation type="submission" date="2013-11" db="EMBL/GenBank/DDBJ databases">
        <title>Single cell genomics of uncultured Tannerella BU063 (oral taxon 286).</title>
        <authorList>
            <person name="Beall C.J."/>
            <person name="Campbell A.G."/>
            <person name="Griffen A.L."/>
            <person name="Podar M."/>
            <person name="Leys E.J."/>
        </authorList>
    </citation>
    <scope>NUCLEOTIDE SEQUENCE [LARGE SCALE GENOMIC DNA]</scope>
    <source>
        <strain evidence="1">Cell 2</strain>
    </source>
</reference>
<sequence>MVSILLVYKLEKYMMQLVQIMTKVTDLTNEYKEHVDSGQNWR</sequence>
<protein>
    <submittedName>
        <fullName evidence="1">Uncharacterized protein</fullName>
    </submittedName>
</protein>
<proteinExistence type="predicted"/>
<dbReference type="AlphaFoldDB" id="W2C5A9"/>
<comment type="caution">
    <text evidence="1">The sequence shown here is derived from an EMBL/GenBank/DDBJ whole genome shotgun (WGS) entry which is preliminary data.</text>
</comment>
<organism evidence="1 2">
    <name type="scientific">Tannerella sp. oral taxon BU063 isolate Cell 2</name>
    <dbReference type="NCBI Taxonomy" id="1411148"/>
    <lineage>
        <taxon>Bacteria</taxon>
        <taxon>Pseudomonadati</taxon>
        <taxon>Bacteroidota</taxon>
        <taxon>Bacteroidia</taxon>
        <taxon>Bacteroidales</taxon>
        <taxon>Tannerellaceae</taxon>
        <taxon>Tannerella</taxon>
    </lineage>
</organism>
<dbReference type="EMBL" id="AYUF01000384">
    <property type="protein sequence ID" value="ETK02248.1"/>
    <property type="molecule type" value="Genomic_DNA"/>
</dbReference>